<keyword evidence="4 9" id="KW-0863">Zinc-finger</keyword>
<evidence type="ECO:0000256" key="7">
    <source>
        <dbReference type="ARBA" id="ARBA00022833"/>
    </source>
</evidence>
<dbReference type="Gene3D" id="3.30.40.10">
    <property type="entry name" value="Zinc/RING finger domain, C3HC4 (zinc finger)"/>
    <property type="match status" value="1"/>
</dbReference>
<evidence type="ECO:0000259" key="11">
    <source>
        <dbReference type="PROSITE" id="PS50089"/>
    </source>
</evidence>
<dbReference type="InterPro" id="IPR011124">
    <property type="entry name" value="Znf_CW"/>
</dbReference>
<feature type="region of interest" description="Disordered" evidence="10">
    <location>
        <begin position="264"/>
        <end position="307"/>
    </location>
</feature>
<dbReference type="InterPro" id="IPR027417">
    <property type="entry name" value="P-loop_NTPase"/>
</dbReference>
<feature type="compositionally biased region" description="Basic residues" evidence="10">
    <location>
        <begin position="800"/>
        <end position="812"/>
    </location>
</feature>
<feature type="compositionally biased region" description="Polar residues" evidence="10">
    <location>
        <begin position="654"/>
        <end position="668"/>
    </location>
</feature>
<feature type="domain" description="RING-type" evidence="11">
    <location>
        <begin position="1416"/>
        <end position="1449"/>
    </location>
</feature>
<evidence type="ECO:0000259" key="12">
    <source>
        <dbReference type="PROSITE" id="PS50181"/>
    </source>
</evidence>
<dbReference type="Pfam" id="PF07496">
    <property type="entry name" value="zf-CW"/>
    <property type="match status" value="1"/>
</dbReference>
<feature type="compositionally biased region" description="Basic and acidic residues" evidence="10">
    <location>
        <begin position="728"/>
        <end position="738"/>
    </location>
</feature>
<evidence type="ECO:0000313" key="15">
    <source>
        <dbReference type="Proteomes" id="UP001165090"/>
    </source>
</evidence>
<evidence type="ECO:0000256" key="9">
    <source>
        <dbReference type="PROSITE-ProRule" id="PRU00175"/>
    </source>
</evidence>
<keyword evidence="3" id="KW-0547">Nucleotide-binding</keyword>
<dbReference type="InterPro" id="IPR049730">
    <property type="entry name" value="SNF2/RAD54-like_C"/>
</dbReference>
<protein>
    <recommendedName>
        <fullName evidence="16">F-box protein</fullName>
    </recommendedName>
</protein>
<keyword evidence="6" id="KW-0347">Helicase</keyword>
<feature type="compositionally biased region" description="Basic and acidic residues" evidence="10">
    <location>
        <begin position="846"/>
        <end position="857"/>
    </location>
</feature>
<keyword evidence="7" id="KW-0862">Zinc</keyword>
<dbReference type="InterPro" id="IPR013083">
    <property type="entry name" value="Znf_RING/FYVE/PHD"/>
</dbReference>
<accession>A0ABQ5SPF0</accession>
<dbReference type="Gene3D" id="3.30.40.100">
    <property type="match status" value="1"/>
</dbReference>
<comment type="similarity">
    <text evidence="1">Belongs to the SNF2/RAD54 helicase family. RAD16 subfamily.</text>
</comment>
<evidence type="ECO:0000256" key="3">
    <source>
        <dbReference type="ARBA" id="ARBA00022741"/>
    </source>
</evidence>
<dbReference type="Gene3D" id="3.40.50.10810">
    <property type="entry name" value="Tandem AAA-ATPase domain"/>
    <property type="match status" value="1"/>
</dbReference>
<feature type="region of interest" description="Disordered" evidence="10">
    <location>
        <begin position="579"/>
        <end position="864"/>
    </location>
</feature>
<dbReference type="Pfam" id="PF00176">
    <property type="entry name" value="SNF2-rel_dom"/>
    <property type="match status" value="1"/>
</dbReference>
<feature type="non-terminal residue" evidence="14">
    <location>
        <position position="1"/>
    </location>
</feature>
<keyword evidence="8" id="KW-0067">ATP-binding</keyword>
<evidence type="ECO:0000256" key="8">
    <source>
        <dbReference type="ARBA" id="ARBA00022840"/>
    </source>
</evidence>
<organism evidence="14 15">
    <name type="scientific">Volvox africanus</name>
    <dbReference type="NCBI Taxonomy" id="51714"/>
    <lineage>
        <taxon>Eukaryota</taxon>
        <taxon>Viridiplantae</taxon>
        <taxon>Chlorophyta</taxon>
        <taxon>core chlorophytes</taxon>
        <taxon>Chlorophyceae</taxon>
        <taxon>CS clade</taxon>
        <taxon>Chlamydomonadales</taxon>
        <taxon>Volvocaceae</taxon>
        <taxon>Volvox</taxon>
    </lineage>
</organism>
<gene>
    <name evidence="14" type="ORF">VaNZ11_017130</name>
</gene>
<reference evidence="14 15" key="1">
    <citation type="journal article" date="2023" name="IScience">
        <title>Expanded male sex-determining region conserved during the evolution of homothallism in the green alga Volvox.</title>
        <authorList>
            <person name="Yamamoto K."/>
            <person name="Matsuzaki R."/>
            <person name="Mahakham W."/>
            <person name="Heman W."/>
            <person name="Sekimoto H."/>
            <person name="Kawachi M."/>
            <person name="Minakuchi Y."/>
            <person name="Toyoda A."/>
            <person name="Nozaki H."/>
        </authorList>
    </citation>
    <scope>NUCLEOTIDE SEQUENCE [LARGE SCALE GENOMIC DNA]</scope>
    <source>
        <strain evidence="14 15">NIES-4468</strain>
    </source>
</reference>
<keyword evidence="5" id="KW-0378">Hydrolase</keyword>
<sequence>IAYVFTSQPRTSTTTFMTPPAPQLQDNCIVPIGLVHILVSTSHGLTNLTKFIFGMQSLLFSNERDDKAKDITAFGARSTELLTAVGRLEANKLIHVIVKTLVPAPPAANVTVAKPPAAPTVDLPELPLGVSLLELTLHLPRLLWTYDESGLRKWLQRERKAMVTVLGALVPLGSHHEKLVQDAVRDLLEQQPPGGDRERYSLISCFRELPSVTRRYDRPICSNDVQCLHGNHTECRMFPNGHAQAQEEGQQLHYQRSSQRLRLTSPSLEGNDGAPSHSVLPVLDRDTDGPMLMASSSPGSSSPPQSPILGLPADVLEDIMSRLDPLDLARLRATCRTLEEAGAAGGVVPGVRLTLFPHQRAAIRWMIQREWGEGPTRGSHRAAHTELKPIDGVQVPCKELHTQHGVYNQHKQNSEHHDDSQANSHHNHISCHIHNHSQHPHCAQLTNRRNRKETDKYFRQQQEQQQQEHDNNAKCYHKYQKYHQHRQPTDQSPRNPVFLELVCGSSGELMLWADVRNGELHTVPPPGLRDVRGGFFCDEPGLGKTITALSLILKTLGQLPAPPAGATVEWVPNREGRRVGFYTLGGSSTDPQSPAVRQRHHQQELQTQQRGKEAQEADAPAAAAHSLPHSPTQQSPVTVPLKRLRSGTGRRPARTSNTNRSCSDSTGGNKERGVRSSSAGTRRTIAIAAVSPAAAARSKRKRQSRRSSLIELKAKEVDGDSEGSSGVGEERKKQKIYMDEGEGEADECPQQQRTRNSVGSRRDEEHELVGKKDDEEDNHELSTGAVIREGDSDSDFTPGRRTRRRSRGRQHQRIPVGTTGDRKNVPQRRRSTGKSSSNGSGGSTKDSGRTVDGRVEDEKEEGGDSIEATWVQCDQCRVWRKLPEGTPVPGGDNPWFCHMHPLSETASCTAPSEAYGEMTLFGNAPGYVRLCGTDPAVGGDQANVEYFKTALRAAAARLGLDPREIACMEALRWLVQQDPVLLLPNGPGAAVPVFVRQVSHGYDTVFQYLDLMNVADAGGAGRNGLRRRRHGSGPAPSITLQHTWRSAPYMAQLLLDTKALAVALTALRSCPAGPCRTYLSAATLVVLPATLIDHWLLQIRTHVVRGTLRVCVLDRIGPRVALPPSSLAWDYDIVITTFQHLSLGKATHGSAAAEWAPQAAGFGGSCTGWLQALLQVHWLRVVLDEGHLLGASTTITNKLQAACRLTAERRWVMTGTPTPVTHGSSAAHLQPLLAFLHHEPYGSSAATWQAAVQRPLEACRPEGRRRLMQLLRETMIRASKADLLLLPRLVRTVTLLDFEPQHAKSYNELVEVVRRNLLTSDWLDESHSESLLNRGQGRWSRQMMSNVWFSCCVAGSTNSVVKEEDLVETLQLLSGRLGLPPPGSGLPGGVAVGPPWLPEEHPLREVEEGLRHGAQCQICSEFVRQPMVTPCGHLACLDCTASDRERCPLPSCRTPYVMQAVDDPARRKHNRSPKWPVPQELIEWQPVFHQSDAVGIGGGSWSANWQLTRSSKISHMLTRLREVGAAPPPSQSSPPPLKPTLFNSVGDGDGVAATATTAAAADGIAAPSGREAIGGADGGGILAASAPRRFRVRTKAIVFTQYGVHMQLIESSLMKADISFVLLTQVIGKEKRDEGLSRFQHDPQCGVLVMDQLGAVGLDLSFVSYILLMEPLADFSLEQQVVSRAHRMGAKKTVEVETLVMKGSAEEALLKLDKRGLMAHQQQVVTPQPVTAATATGLHGPYAAAASAMPSAGIDDGGVPARQRRGDTSVNDPRVSEDLEGGVQVDRRALRNQLFLLMEKVRLGPSIDSGRSGGGGGGGGGGGQRLVDFCEAPGSCAQAAPGALFAGGWRVNKSEGGSSGGGRF</sequence>
<feature type="compositionally biased region" description="Polar residues" evidence="10">
    <location>
        <begin position="749"/>
        <end position="759"/>
    </location>
</feature>
<dbReference type="InterPro" id="IPR001810">
    <property type="entry name" value="F-box_dom"/>
</dbReference>
<dbReference type="InterPro" id="IPR000330">
    <property type="entry name" value="SNF2_N"/>
</dbReference>
<feature type="compositionally biased region" description="Basic and acidic residues" evidence="10">
    <location>
        <begin position="760"/>
        <end position="773"/>
    </location>
</feature>
<dbReference type="PROSITE" id="PS51050">
    <property type="entry name" value="ZF_CW"/>
    <property type="match status" value="1"/>
</dbReference>
<dbReference type="InterPro" id="IPR036047">
    <property type="entry name" value="F-box-like_dom_sf"/>
</dbReference>
<proteinExistence type="inferred from homology"/>
<comment type="caution">
    <text evidence="14">The sequence shown here is derived from an EMBL/GenBank/DDBJ whole genome shotgun (WGS) entry which is preliminary data.</text>
</comment>
<feature type="domain" description="CW-type" evidence="13">
    <location>
        <begin position="864"/>
        <end position="916"/>
    </location>
</feature>
<dbReference type="SMART" id="SM00490">
    <property type="entry name" value="HELICc"/>
    <property type="match status" value="1"/>
</dbReference>
<dbReference type="SUPFAM" id="SSF81383">
    <property type="entry name" value="F-box domain"/>
    <property type="match status" value="1"/>
</dbReference>
<evidence type="ECO:0000256" key="6">
    <source>
        <dbReference type="ARBA" id="ARBA00022806"/>
    </source>
</evidence>
<dbReference type="SMART" id="SM00256">
    <property type="entry name" value="FBOX"/>
    <property type="match status" value="1"/>
</dbReference>
<dbReference type="PANTHER" id="PTHR45626">
    <property type="entry name" value="TRANSCRIPTION TERMINATION FACTOR 2-RELATED"/>
    <property type="match status" value="1"/>
</dbReference>
<evidence type="ECO:0000256" key="10">
    <source>
        <dbReference type="SAM" id="MobiDB-lite"/>
    </source>
</evidence>
<evidence type="ECO:0000256" key="4">
    <source>
        <dbReference type="ARBA" id="ARBA00022771"/>
    </source>
</evidence>
<dbReference type="Pfam" id="PF00271">
    <property type="entry name" value="Helicase_C"/>
    <property type="match status" value="1"/>
</dbReference>
<dbReference type="CDD" id="cd18793">
    <property type="entry name" value="SF2_C_SNF"/>
    <property type="match status" value="1"/>
</dbReference>
<feature type="compositionally biased region" description="Low complexity" evidence="10">
    <location>
        <begin position="686"/>
        <end position="696"/>
    </location>
</feature>
<evidence type="ECO:0000256" key="2">
    <source>
        <dbReference type="ARBA" id="ARBA00022723"/>
    </source>
</evidence>
<feature type="region of interest" description="Disordered" evidence="10">
    <location>
        <begin position="1753"/>
        <end position="1778"/>
    </location>
</feature>
<dbReference type="SMART" id="SM00184">
    <property type="entry name" value="RING"/>
    <property type="match status" value="1"/>
</dbReference>
<dbReference type="EMBL" id="BSDZ01000120">
    <property type="protein sequence ID" value="GLI71785.1"/>
    <property type="molecule type" value="Genomic_DNA"/>
</dbReference>
<feature type="domain" description="F-box" evidence="12">
    <location>
        <begin position="305"/>
        <end position="340"/>
    </location>
</feature>
<dbReference type="PROSITE" id="PS50181">
    <property type="entry name" value="FBOX"/>
    <property type="match status" value="1"/>
</dbReference>
<evidence type="ECO:0000256" key="1">
    <source>
        <dbReference type="ARBA" id="ARBA00008438"/>
    </source>
</evidence>
<dbReference type="PANTHER" id="PTHR45626:SF14">
    <property type="entry name" value="ATP-DEPENDENT DNA HELICASE (EUROFUNG)"/>
    <property type="match status" value="1"/>
</dbReference>
<dbReference type="Pfam" id="PF00646">
    <property type="entry name" value="F-box"/>
    <property type="match status" value="1"/>
</dbReference>
<dbReference type="InterPro" id="IPR001841">
    <property type="entry name" value="Znf_RING"/>
</dbReference>
<dbReference type="Proteomes" id="UP001165090">
    <property type="component" value="Unassembled WGS sequence"/>
</dbReference>
<evidence type="ECO:0000259" key="13">
    <source>
        <dbReference type="PROSITE" id="PS51050"/>
    </source>
</evidence>
<evidence type="ECO:0000256" key="5">
    <source>
        <dbReference type="ARBA" id="ARBA00022801"/>
    </source>
</evidence>
<dbReference type="Gene3D" id="3.40.50.300">
    <property type="entry name" value="P-loop containing nucleotide triphosphate hydrolases"/>
    <property type="match status" value="1"/>
</dbReference>
<evidence type="ECO:0000313" key="14">
    <source>
        <dbReference type="EMBL" id="GLI71785.1"/>
    </source>
</evidence>
<dbReference type="SUPFAM" id="SSF52540">
    <property type="entry name" value="P-loop containing nucleoside triphosphate hydrolases"/>
    <property type="match status" value="3"/>
</dbReference>
<name>A0ABQ5SPF0_9CHLO</name>
<keyword evidence="2" id="KW-0479">Metal-binding</keyword>
<dbReference type="InterPro" id="IPR050628">
    <property type="entry name" value="SNF2_RAD54_helicase_TF"/>
</dbReference>
<keyword evidence="15" id="KW-1185">Reference proteome</keyword>
<evidence type="ECO:0008006" key="16">
    <source>
        <dbReference type="Google" id="ProtNLM"/>
    </source>
</evidence>
<dbReference type="CDD" id="cd09917">
    <property type="entry name" value="F-box_SF"/>
    <property type="match status" value="1"/>
</dbReference>
<dbReference type="PROSITE" id="PS50089">
    <property type="entry name" value="ZF_RING_2"/>
    <property type="match status" value="1"/>
</dbReference>
<dbReference type="InterPro" id="IPR038718">
    <property type="entry name" value="SNF2-like_sf"/>
</dbReference>
<dbReference type="InterPro" id="IPR001650">
    <property type="entry name" value="Helicase_C-like"/>
</dbReference>
<dbReference type="SUPFAM" id="SSF57850">
    <property type="entry name" value="RING/U-box"/>
    <property type="match status" value="1"/>
</dbReference>